<keyword evidence="2" id="KW-1185">Reference proteome</keyword>
<proteinExistence type="predicted"/>
<dbReference type="Proteomes" id="UP001153069">
    <property type="component" value="Unassembled WGS sequence"/>
</dbReference>
<organism evidence="1 2">
    <name type="scientific">Seminavis robusta</name>
    <dbReference type="NCBI Taxonomy" id="568900"/>
    <lineage>
        <taxon>Eukaryota</taxon>
        <taxon>Sar</taxon>
        <taxon>Stramenopiles</taxon>
        <taxon>Ochrophyta</taxon>
        <taxon>Bacillariophyta</taxon>
        <taxon>Bacillariophyceae</taxon>
        <taxon>Bacillariophycidae</taxon>
        <taxon>Naviculales</taxon>
        <taxon>Naviculaceae</taxon>
        <taxon>Seminavis</taxon>
    </lineage>
</organism>
<gene>
    <name evidence="1" type="ORF">SEMRO_16_G011560.1</name>
</gene>
<dbReference type="AlphaFoldDB" id="A0A9N8H503"/>
<dbReference type="EMBL" id="CAICTM010000016">
    <property type="protein sequence ID" value="CAB9497203.1"/>
    <property type="molecule type" value="Genomic_DNA"/>
</dbReference>
<evidence type="ECO:0000313" key="1">
    <source>
        <dbReference type="EMBL" id="CAB9497203.1"/>
    </source>
</evidence>
<evidence type="ECO:0000313" key="2">
    <source>
        <dbReference type="Proteomes" id="UP001153069"/>
    </source>
</evidence>
<sequence length="157" mass="17835">MWFYVADLQDNAVVANATVYGCIDGQYRTTVGEATLLMQMDPHATGFKSAFRVTVDGMELNPLDNTETGHSFRRHYELPMDNDWELVIQPSKSNNNGGRKVLLIRINFTPNKERNEGLSFVQLTIPIVKGNSKNARRWSDAVVYADQVRREERTAVI</sequence>
<comment type="caution">
    <text evidence="1">The sequence shown here is derived from an EMBL/GenBank/DDBJ whole genome shotgun (WGS) entry which is preliminary data.</text>
</comment>
<protein>
    <submittedName>
        <fullName evidence="1">Uncharacterized protein</fullName>
    </submittedName>
</protein>
<accession>A0A9N8H503</accession>
<name>A0A9N8H503_9STRA</name>
<reference evidence="1" key="1">
    <citation type="submission" date="2020-06" db="EMBL/GenBank/DDBJ databases">
        <authorList>
            <consortium name="Plant Systems Biology data submission"/>
        </authorList>
    </citation>
    <scope>NUCLEOTIDE SEQUENCE</scope>
    <source>
        <strain evidence="1">D6</strain>
    </source>
</reference>